<evidence type="ECO:0000259" key="5">
    <source>
        <dbReference type="Pfam" id="PF03717"/>
    </source>
</evidence>
<dbReference type="Gene3D" id="3.90.1310.10">
    <property type="entry name" value="Penicillin-binding protein 2a (Domain 2)"/>
    <property type="match status" value="1"/>
</dbReference>
<sequence length="600" mass="63666">MNTTRRVDRARSFTARCIAVAAVLALVASICLIQLANLQLLGKNTAIAATQGRTTKVAVNAKRGRILDANGTVLAQSVERYNIVVDPQLATEFKPTDCTSKTKNYCQQIDGKPVGATGAAGVARLLASVLEGTSAMELGGRISEANNRYLVIAKDVTPEVKRKVDALGLGGIVYGELTNERVYSGGTMLGPILGGVDAEGTGVAGLEQILDKKLTGTDGYEVYQRGNGGSEMIPGTLTDSQDAVNGSDVTLTIDSNVDWYVKKALTDGVKEHDAEWALGVVYDLKTGGVLALEDTDQYEAGSSDAKLNASRVVSETFDPGSIGKVFTMSGELQEGIHKATDKFTVPDTITVDGQSYKDASNHAAKNWTYAGILKNSSNVGMIMAATNYSDEKRYEYLKKFGIGEESGLGLSGESPGLLYSWRNWDLRTRNTVLFGQGYTMNALQITRAIATIANKGVMPSMKIIDTVTDANGHTTAVPSGDATRVVDESVAKDVLNAMESVSDLYSRIVSVPGYRIAAKSGTAEVAGADGRLTSIVSDWVGIIPADNPRFVVTVVMKDAKVNALGGLSAGPVFAKIGEFLMQKYNVSPSPARTDAIPVEW</sequence>
<dbReference type="GO" id="GO:0005886">
    <property type="term" value="C:plasma membrane"/>
    <property type="evidence" value="ECO:0007669"/>
    <property type="project" value="TreeGrafter"/>
</dbReference>
<organism evidence="6 7">
    <name type="scientific">Bifidobacterium hapali</name>
    <dbReference type="NCBI Taxonomy" id="1630172"/>
    <lineage>
        <taxon>Bacteria</taxon>
        <taxon>Bacillati</taxon>
        <taxon>Actinomycetota</taxon>
        <taxon>Actinomycetes</taxon>
        <taxon>Bifidobacteriales</taxon>
        <taxon>Bifidobacteriaceae</taxon>
        <taxon>Bifidobacterium</taxon>
    </lineage>
</organism>
<feature type="domain" description="Penicillin-binding protein dimerisation" evidence="5">
    <location>
        <begin position="59"/>
        <end position="230"/>
    </location>
</feature>
<dbReference type="EMBL" id="MWWY01000020">
    <property type="protein sequence ID" value="OZG64638.1"/>
    <property type="molecule type" value="Genomic_DNA"/>
</dbReference>
<gene>
    <name evidence="6" type="ORF">BHAP_0868</name>
</gene>
<evidence type="ECO:0000259" key="4">
    <source>
        <dbReference type="Pfam" id="PF00905"/>
    </source>
</evidence>
<comment type="similarity">
    <text evidence="2">Belongs to the transpeptidase family.</text>
</comment>
<dbReference type="AlphaFoldDB" id="A0A261FZT0"/>
<dbReference type="PANTHER" id="PTHR30627:SF1">
    <property type="entry name" value="PEPTIDOGLYCAN D,D-TRANSPEPTIDASE FTSI"/>
    <property type="match status" value="1"/>
</dbReference>
<dbReference type="Gene3D" id="3.40.710.10">
    <property type="entry name" value="DD-peptidase/beta-lactamase superfamily"/>
    <property type="match status" value="1"/>
</dbReference>
<evidence type="ECO:0000313" key="6">
    <source>
        <dbReference type="EMBL" id="OZG64638.1"/>
    </source>
</evidence>
<dbReference type="GO" id="GO:0008658">
    <property type="term" value="F:penicillin binding"/>
    <property type="evidence" value="ECO:0007669"/>
    <property type="project" value="InterPro"/>
</dbReference>
<dbReference type="Pfam" id="PF03717">
    <property type="entry name" value="PBP_dimer"/>
    <property type="match status" value="1"/>
</dbReference>
<dbReference type="InterPro" id="IPR005311">
    <property type="entry name" value="PBP_dimer"/>
</dbReference>
<evidence type="ECO:0000256" key="3">
    <source>
        <dbReference type="ARBA" id="ARBA00023136"/>
    </source>
</evidence>
<dbReference type="InterPro" id="IPR001460">
    <property type="entry name" value="PCN-bd_Tpept"/>
</dbReference>
<name>A0A261FZT0_9BIFI</name>
<feature type="domain" description="Penicillin-binding protein transpeptidase" evidence="4">
    <location>
        <begin position="280"/>
        <end position="576"/>
    </location>
</feature>
<dbReference type="PANTHER" id="PTHR30627">
    <property type="entry name" value="PEPTIDOGLYCAN D,D-TRANSPEPTIDASE"/>
    <property type="match status" value="1"/>
</dbReference>
<dbReference type="Pfam" id="PF00905">
    <property type="entry name" value="Transpeptidase"/>
    <property type="match status" value="1"/>
</dbReference>
<protein>
    <submittedName>
        <fullName evidence="6">Peptidoglycan synthetase</fullName>
    </submittedName>
</protein>
<dbReference type="InterPro" id="IPR012338">
    <property type="entry name" value="Beta-lactam/transpept-like"/>
</dbReference>
<evidence type="ECO:0000256" key="1">
    <source>
        <dbReference type="ARBA" id="ARBA00004370"/>
    </source>
</evidence>
<keyword evidence="3" id="KW-0472">Membrane</keyword>
<dbReference type="RefSeq" id="WP_094729516.1">
    <property type="nucleotide sequence ID" value="NZ_MWWY01000020.1"/>
</dbReference>
<comment type="subcellular location">
    <subcellularLocation>
        <location evidence="1">Membrane</location>
    </subcellularLocation>
</comment>
<accession>A0A261FZT0</accession>
<proteinExistence type="inferred from homology"/>
<dbReference type="OrthoDB" id="9789078at2"/>
<evidence type="ECO:0000256" key="2">
    <source>
        <dbReference type="ARBA" id="ARBA00007171"/>
    </source>
</evidence>
<dbReference type="SUPFAM" id="SSF56601">
    <property type="entry name" value="beta-lactamase/transpeptidase-like"/>
    <property type="match status" value="1"/>
</dbReference>
<dbReference type="Gene3D" id="3.30.450.330">
    <property type="match status" value="1"/>
</dbReference>
<keyword evidence="7" id="KW-1185">Reference proteome</keyword>
<comment type="caution">
    <text evidence="6">The sequence shown here is derived from an EMBL/GenBank/DDBJ whole genome shotgun (WGS) entry which is preliminary data.</text>
</comment>
<dbReference type="Proteomes" id="UP000216074">
    <property type="component" value="Unassembled WGS sequence"/>
</dbReference>
<dbReference type="InterPro" id="IPR036138">
    <property type="entry name" value="PBP_dimer_sf"/>
</dbReference>
<dbReference type="SUPFAM" id="SSF56519">
    <property type="entry name" value="Penicillin binding protein dimerisation domain"/>
    <property type="match status" value="1"/>
</dbReference>
<dbReference type="InterPro" id="IPR050515">
    <property type="entry name" value="Beta-lactam/transpept"/>
</dbReference>
<reference evidence="6 7" key="1">
    <citation type="journal article" date="2017" name="BMC Genomics">
        <title>Comparative genomic and phylogenomic analyses of the Bifidobacteriaceae family.</title>
        <authorList>
            <person name="Lugli G.A."/>
            <person name="Milani C."/>
            <person name="Turroni F."/>
            <person name="Duranti S."/>
            <person name="Mancabelli L."/>
            <person name="Mangifesta M."/>
            <person name="Ferrario C."/>
            <person name="Modesto M."/>
            <person name="Mattarelli P."/>
            <person name="Jiri K."/>
            <person name="van Sinderen D."/>
            <person name="Ventura M."/>
        </authorList>
    </citation>
    <scope>NUCLEOTIDE SEQUENCE [LARGE SCALE GENOMIC DNA]</scope>
    <source>
        <strain evidence="6 7">DSM 100202</strain>
    </source>
</reference>
<dbReference type="GO" id="GO:0071555">
    <property type="term" value="P:cell wall organization"/>
    <property type="evidence" value="ECO:0007669"/>
    <property type="project" value="TreeGrafter"/>
</dbReference>
<evidence type="ECO:0000313" key="7">
    <source>
        <dbReference type="Proteomes" id="UP000216074"/>
    </source>
</evidence>